<feature type="compositionally biased region" description="Basic and acidic residues" evidence="1">
    <location>
        <begin position="55"/>
        <end position="68"/>
    </location>
</feature>
<keyword evidence="2" id="KW-1185">Reference proteome</keyword>
<gene>
    <name evidence="3" type="primary">LOC104220630</name>
</gene>
<reference evidence="2" key="1">
    <citation type="journal article" date="2013" name="Genome Biol.">
        <title>Reference genomes and transcriptomes of Nicotiana sylvestris and Nicotiana tomentosiformis.</title>
        <authorList>
            <person name="Sierro N."/>
            <person name="Battey J.N."/>
            <person name="Ouadi S."/>
            <person name="Bovet L."/>
            <person name="Goepfert S."/>
            <person name="Bakaher N."/>
            <person name="Peitsch M.C."/>
            <person name="Ivanov N.V."/>
        </authorList>
    </citation>
    <scope>NUCLEOTIDE SEQUENCE [LARGE SCALE GENOMIC DNA]</scope>
</reference>
<sequence length="384" mass="42588">MAEKGEERLKVVMGVTTNLLGTINKVSREDEEDVTPSASPRQSDSLPPHGSVTASHEKGASTSMKEEGPPVVKKLLEAWMTSPLSSILGKPAQGASRNTARVDTLIAVNVQHAPPLTGNTHTAVDAVYALEKLAPKVKWLQKMKLDPNTRKSNALCEFHQERGHKTKDCIDLQQEVANMLNQGHLKELMSDRGRANFARGRESHQGPLKPPSPACTIQMNNGGGGEATINHVKFITTHKLKQTITHERYDDLEDSIIFDKLDTHSLTFPYFDDLIITLRISDSNVTRIMVDDGSGACIIHPRVLTQMRLEDKIVPRCITLTCFNNAVERTFEEITLPVLAGGVILETTFHNQDTAYNAIIGRPWIHAMRAFLFSLYQVIKFPTP</sequence>
<dbReference type="Gene3D" id="2.40.70.10">
    <property type="entry name" value="Acid Proteases"/>
    <property type="match status" value="1"/>
</dbReference>
<dbReference type="PANTHER" id="PTHR33240">
    <property type="entry name" value="OS08G0508500 PROTEIN"/>
    <property type="match status" value="1"/>
</dbReference>
<feature type="region of interest" description="Disordered" evidence="1">
    <location>
        <begin position="20"/>
        <end position="68"/>
    </location>
</feature>
<evidence type="ECO:0000313" key="3">
    <source>
        <dbReference type="RefSeq" id="XP_009769830.1"/>
    </source>
</evidence>
<accession>A0A1U7W6E3</accession>
<dbReference type="PANTHER" id="PTHR33240:SF8">
    <property type="entry name" value="OS03G0439900 PROTEIN"/>
    <property type="match status" value="1"/>
</dbReference>
<reference evidence="3" key="2">
    <citation type="submission" date="2025-08" db="UniProtKB">
        <authorList>
            <consortium name="RefSeq"/>
        </authorList>
    </citation>
    <scope>IDENTIFICATION</scope>
    <source>
        <tissue evidence="3">Leaf</tissue>
    </source>
</reference>
<dbReference type="Proteomes" id="UP000189701">
    <property type="component" value="Unplaced"/>
</dbReference>
<evidence type="ECO:0000313" key="2">
    <source>
        <dbReference type="Proteomes" id="UP000189701"/>
    </source>
</evidence>
<evidence type="ECO:0000256" key="1">
    <source>
        <dbReference type="SAM" id="MobiDB-lite"/>
    </source>
</evidence>
<organism evidence="2 3">
    <name type="scientific">Nicotiana sylvestris</name>
    <name type="common">Wood tobacco</name>
    <name type="synonym">South American tobacco</name>
    <dbReference type="NCBI Taxonomy" id="4096"/>
    <lineage>
        <taxon>Eukaryota</taxon>
        <taxon>Viridiplantae</taxon>
        <taxon>Streptophyta</taxon>
        <taxon>Embryophyta</taxon>
        <taxon>Tracheophyta</taxon>
        <taxon>Spermatophyta</taxon>
        <taxon>Magnoliopsida</taxon>
        <taxon>eudicotyledons</taxon>
        <taxon>Gunneridae</taxon>
        <taxon>Pentapetalae</taxon>
        <taxon>asterids</taxon>
        <taxon>lamiids</taxon>
        <taxon>Solanales</taxon>
        <taxon>Solanaceae</taxon>
        <taxon>Nicotianoideae</taxon>
        <taxon>Nicotianeae</taxon>
        <taxon>Nicotiana</taxon>
    </lineage>
</organism>
<dbReference type="eggNOG" id="KOG0017">
    <property type="taxonomic scope" value="Eukaryota"/>
</dbReference>
<dbReference type="InterPro" id="IPR021109">
    <property type="entry name" value="Peptidase_aspartic_dom_sf"/>
</dbReference>
<dbReference type="CDD" id="cd00303">
    <property type="entry name" value="retropepsin_like"/>
    <property type="match status" value="1"/>
</dbReference>
<protein>
    <submittedName>
        <fullName evidence="3">Uncharacterized protein LOC104220630</fullName>
    </submittedName>
</protein>
<proteinExistence type="predicted"/>
<name>A0A1U7W6E3_NICSY</name>
<feature type="compositionally biased region" description="Polar residues" evidence="1">
    <location>
        <begin position="36"/>
        <end position="45"/>
    </location>
</feature>
<dbReference type="AlphaFoldDB" id="A0A1U7W6E3"/>
<dbReference type="RefSeq" id="XP_009769830.1">
    <property type="nucleotide sequence ID" value="XM_009771528.1"/>
</dbReference>